<dbReference type="OrthoDB" id="1444001at2"/>
<organism evidence="2 3">
    <name type="scientific">Flavivirga rizhaonensis</name>
    <dbReference type="NCBI Taxonomy" id="2559571"/>
    <lineage>
        <taxon>Bacteria</taxon>
        <taxon>Pseudomonadati</taxon>
        <taxon>Bacteroidota</taxon>
        <taxon>Flavobacteriia</taxon>
        <taxon>Flavobacteriales</taxon>
        <taxon>Flavobacteriaceae</taxon>
        <taxon>Flavivirga</taxon>
    </lineage>
</organism>
<dbReference type="Proteomes" id="UP000307602">
    <property type="component" value="Unassembled WGS sequence"/>
</dbReference>
<protein>
    <submittedName>
        <fullName evidence="2">DUF3157 family protein</fullName>
    </submittedName>
</protein>
<accession>A0A4V3P4B8</accession>
<feature type="chain" id="PRO_5020434548" evidence="1">
    <location>
        <begin position="19"/>
        <end position="151"/>
    </location>
</feature>
<evidence type="ECO:0000313" key="2">
    <source>
        <dbReference type="EMBL" id="TGV00714.1"/>
    </source>
</evidence>
<dbReference type="AlphaFoldDB" id="A0A4V3P4B8"/>
<evidence type="ECO:0000313" key="3">
    <source>
        <dbReference type="Proteomes" id="UP000307602"/>
    </source>
</evidence>
<feature type="signal peptide" evidence="1">
    <location>
        <begin position="1"/>
        <end position="18"/>
    </location>
</feature>
<dbReference type="Pfam" id="PF11355">
    <property type="entry name" value="DUF3157"/>
    <property type="match status" value="1"/>
</dbReference>
<evidence type="ECO:0000256" key="1">
    <source>
        <dbReference type="SAM" id="SignalP"/>
    </source>
</evidence>
<gene>
    <name evidence="2" type="ORF">EM932_18645</name>
</gene>
<dbReference type="RefSeq" id="WP_135878722.1">
    <property type="nucleotide sequence ID" value="NZ_SRSO01000036.1"/>
</dbReference>
<keyword evidence="3" id="KW-1185">Reference proteome</keyword>
<sequence>MKTFFFLLLFTVTCISFAQNNYIVKTEDGRRVLLKADFTWEYIDAEKPKPITDTSPANTSKPKENKGCNLVEDFTEPKLNKKIQTQLKRGRATIAHVKKKVAKDYNCKIADVLLISVSEQKEKAVYHFCANGTKTTYKRIGNSIIKKDKFF</sequence>
<dbReference type="InterPro" id="IPR021501">
    <property type="entry name" value="DUF3157"/>
</dbReference>
<keyword evidence="1" id="KW-0732">Signal</keyword>
<dbReference type="EMBL" id="SRSO01000036">
    <property type="protein sequence ID" value="TGV00714.1"/>
    <property type="molecule type" value="Genomic_DNA"/>
</dbReference>
<reference evidence="2 3" key="1">
    <citation type="submission" date="2019-04" db="EMBL/GenBank/DDBJ databases">
        <authorList>
            <person name="Liu A."/>
        </authorList>
    </citation>
    <scope>NUCLEOTIDE SEQUENCE [LARGE SCALE GENOMIC DNA]</scope>
    <source>
        <strain evidence="2 3">RZ03</strain>
    </source>
</reference>
<name>A0A4V3P4B8_9FLAO</name>
<proteinExistence type="predicted"/>
<comment type="caution">
    <text evidence="2">The sequence shown here is derived from an EMBL/GenBank/DDBJ whole genome shotgun (WGS) entry which is preliminary data.</text>
</comment>